<dbReference type="Proteomes" id="UP000053555">
    <property type="component" value="Unassembled WGS sequence"/>
</dbReference>
<protein>
    <recommendedName>
        <fullName evidence="2">RNase H type-1 domain-containing protein</fullName>
    </recommendedName>
</protein>
<organism evidence="1">
    <name type="scientific">Glycine soja</name>
    <name type="common">Wild soybean</name>
    <dbReference type="NCBI Taxonomy" id="3848"/>
    <lineage>
        <taxon>Eukaryota</taxon>
        <taxon>Viridiplantae</taxon>
        <taxon>Streptophyta</taxon>
        <taxon>Embryophyta</taxon>
        <taxon>Tracheophyta</taxon>
        <taxon>Spermatophyta</taxon>
        <taxon>Magnoliopsida</taxon>
        <taxon>eudicotyledons</taxon>
        <taxon>Gunneridae</taxon>
        <taxon>Pentapetalae</taxon>
        <taxon>rosids</taxon>
        <taxon>fabids</taxon>
        <taxon>Fabales</taxon>
        <taxon>Fabaceae</taxon>
        <taxon>Papilionoideae</taxon>
        <taxon>50 kb inversion clade</taxon>
        <taxon>NPAAA clade</taxon>
        <taxon>indigoferoid/millettioid clade</taxon>
        <taxon>Phaseoleae</taxon>
        <taxon>Glycine</taxon>
        <taxon>Glycine subgen. Soja</taxon>
    </lineage>
</organism>
<evidence type="ECO:0000313" key="1">
    <source>
        <dbReference type="EMBL" id="KHN01753.1"/>
    </source>
</evidence>
<dbReference type="AlphaFoldDB" id="A0A0B2P283"/>
<sequence>MNHHTTNAVPTQWNPPTQGFFKCNFDSSIFKNENRFGYGASIRDHEGKFIKALTFAVQDNHHRLRLKSLLCTTVFNGSSI</sequence>
<proteinExistence type="predicted"/>
<dbReference type="EMBL" id="KN670813">
    <property type="protein sequence ID" value="KHN01753.1"/>
    <property type="molecule type" value="Genomic_DNA"/>
</dbReference>
<gene>
    <name evidence="1" type="ORF">glysoja_047834</name>
</gene>
<evidence type="ECO:0008006" key="2">
    <source>
        <dbReference type="Google" id="ProtNLM"/>
    </source>
</evidence>
<name>A0A0B2P283_GLYSO</name>
<dbReference type="PANTHER" id="PTHR47074">
    <property type="entry name" value="BNAC02G40300D PROTEIN"/>
    <property type="match status" value="1"/>
</dbReference>
<accession>A0A0B2P283</accession>
<dbReference type="InterPro" id="IPR052929">
    <property type="entry name" value="RNase_H-like_EbsB-rel"/>
</dbReference>
<dbReference type="PANTHER" id="PTHR47074:SF48">
    <property type="entry name" value="POLYNUCLEOTIDYL TRANSFERASE, RIBONUCLEASE H-LIKE SUPERFAMILY PROTEIN"/>
    <property type="match status" value="1"/>
</dbReference>
<reference evidence="1" key="1">
    <citation type="submission" date="2014-07" db="EMBL/GenBank/DDBJ databases">
        <title>Identification of a novel salt tolerance gene in wild soybean by whole-genome sequencing.</title>
        <authorList>
            <person name="Lam H.-M."/>
            <person name="Qi X."/>
            <person name="Li M.-W."/>
            <person name="Liu X."/>
            <person name="Xie M."/>
            <person name="Ni M."/>
            <person name="Xu X."/>
        </authorList>
    </citation>
    <scope>NUCLEOTIDE SEQUENCE [LARGE SCALE GENOMIC DNA]</scope>
    <source>
        <tissue evidence="1">Root</tissue>
    </source>
</reference>